<dbReference type="AlphaFoldDB" id="A0ABD3PE28"/>
<evidence type="ECO:0000256" key="4">
    <source>
        <dbReference type="ARBA" id="ARBA00022801"/>
    </source>
</evidence>
<keyword evidence="10" id="KW-0812">Transmembrane</keyword>
<keyword evidence="5 8" id="KW-0862">Zinc</keyword>
<comment type="similarity">
    <text evidence="1">Belongs to the peptidase M8 family.</text>
</comment>
<gene>
    <name evidence="11" type="ORF">HJC23_005681</name>
</gene>
<keyword evidence="10" id="KW-1133">Transmembrane helix</keyword>
<feature type="region of interest" description="Disordered" evidence="9">
    <location>
        <begin position="104"/>
        <end position="131"/>
    </location>
</feature>
<keyword evidence="2" id="KW-0645">Protease</keyword>
<evidence type="ECO:0000256" key="2">
    <source>
        <dbReference type="ARBA" id="ARBA00022670"/>
    </source>
</evidence>
<evidence type="ECO:0000256" key="10">
    <source>
        <dbReference type="SAM" id="Phobius"/>
    </source>
</evidence>
<dbReference type="EMBL" id="JABMIG020000205">
    <property type="protein sequence ID" value="KAL3785972.1"/>
    <property type="molecule type" value="Genomic_DNA"/>
</dbReference>
<dbReference type="Proteomes" id="UP001516023">
    <property type="component" value="Unassembled WGS sequence"/>
</dbReference>
<keyword evidence="4" id="KW-0378">Hydrolase</keyword>
<feature type="compositionally biased region" description="Low complexity" evidence="9">
    <location>
        <begin position="117"/>
        <end position="128"/>
    </location>
</feature>
<feature type="transmembrane region" description="Helical" evidence="10">
    <location>
        <begin position="869"/>
        <end position="888"/>
    </location>
</feature>
<evidence type="ECO:0000313" key="11">
    <source>
        <dbReference type="EMBL" id="KAL3785972.1"/>
    </source>
</evidence>
<evidence type="ECO:0000256" key="7">
    <source>
        <dbReference type="PIRSR" id="PIRSR601577-1"/>
    </source>
</evidence>
<comment type="cofactor">
    <cofactor evidence="8">
        <name>Zn(2+)</name>
        <dbReference type="ChEBI" id="CHEBI:29105"/>
    </cofactor>
    <text evidence="8">Binds 1 zinc ion per subunit.</text>
</comment>
<keyword evidence="10" id="KW-0472">Membrane</keyword>
<dbReference type="Gene3D" id="3.90.132.10">
    <property type="entry name" value="Leishmanolysin , domain 2"/>
    <property type="match status" value="1"/>
</dbReference>
<feature type="compositionally biased region" description="Polar residues" evidence="9">
    <location>
        <begin position="45"/>
        <end position="54"/>
    </location>
</feature>
<evidence type="ECO:0008006" key="13">
    <source>
        <dbReference type="Google" id="ProtNLM"/>
    </source>
</evidence>
<dbReference type="SUPFAM" id="SSF55486">
    <property type="entry name" value="Metalloproteases ('zincins'), catalytic domain"/>
    <property type="match status" value="1"/>
</dbReference>
<evidence type="ECO:0000256" key="6">
    <source>
        <dbReference type="ARBA" id="ARBA00023049"/>
    </source>
</evidence>
<keyword evidence="12" id="KW-1185">Reference proteome</keyword>
<comment type="caution">
    <text evidence="11">The sequence shown here is derived from an EMBL/GenBank/DDBJ whole genome shotgun (WGS) entry which is preliminary data.</text>
</comment>
<keyword evidence="6 8" id="KW-0482">Metalloprotease</keyword>
<evidence type="ECO:0000256" key="8">
    <source>
        <dbReference type="PIRSR" id="PIRSR601577-2"/>
    </source>
</evidence>
<feature type="binding site" evidence="8">
    <location>
        <position position="442"/>
    </location>
    <ligand>
        <name>Zn(2+)</name>
        <dbReference type="ChEBI" id="CHEBI:29105"/>
        <note>catalytic</note>
    </ligand>
</feature>
<feature type="compositionally biased region" description="Basic and acidic residues" evidence="9">
    <location>
        <begin position="307"/>
        <end position="318"/>
    </location>
</feature>
<dbReference type="InterPro" id="IPR001577">
    <property type="entry name" value="Peptidase_M8"/>
</dbReference>
<evidence type="ECO:0000256" key="9">
    <source>
        <dbReference type="SAM" id="MobiDB-lite"/>
    </source>
</evidence>
<reference evidence="11 12" key="1">
    <citation type="journal article" date="2020" name="G3 (Bethesda)">
        <title>Improved Reference Genome for Cyclotella cryptica CCMP332, a Model for Cell Wall Morphogenesis, Salinity Adaptation, and Lipid Production in Diatoms (Bacillariophyta).</title>
        <authorList>
            <person name="Roberts W.R."/>
            <person name="Downey K.M."/>
            <person name="Ruck E.C."/>
            <person name="Traller J.C."/>
            <person name="Alverson A.J."/>
        </authorList>
    </citation>
    <scope>NUCLEOTIDE SEQUENCE [LARGE SCALE GENOMIC DNA]</scope>
    <source>
        <strain evidence="11 12">CCMP332</strain>
    </source>
</reference>
<feature type="region of interest" description="Disordered" evidence="9">
    <location>
        <begin position="285"/>
        <end position="318"/>
    </location>
</feature>
<feature type="region of interest" description="Disordered" evidence="9">
    <location>
        <begin position="1"/>
        <end position="30"/>
    </location>
</feature>
<feature type="active site" evidence="7">
    <location>
        <position position="439"/>
    </location>
</feature>
<accession>A0ABD3PE28</accession>
<dbReference type="GO" id="GO:0046872">
    <property type="term" value="F:metal ion binding"/>
    <property type="evidence" value="ECO:0007669"/>
    <property type="project" value="UniProtKB-KW"/>
</dbReference>
<dbReference type="Pfam" id="PF01457">
    <property type="entry name" value="Peptidase_M8"/>
    <property type="match status" value="1"/>
</dbReference>
<feature type="binding site" evidence="8">
    <location>
        <position position="438"/>
    </location>
    <ligand>
        <name>Zn(2+)</name>
        <dbReference type="ChEBI" id="CHEBI:29105"/>
        <note>catalytic</note>
    </ligand>
</feature>
<feature type="region of interest" description="Disordered" evidence="9">
    <location>
        <begin position="45"/>
        <end position="86"/>
    </location>
</feature>
<name>A0ABD3PE28_9STRA</name>
<dbReference type="PANTHER" id="PTHR10942:SF0">
    <property type="entry name" value="LEISHMANOLYSIN-LIKE PEPTIDASE"/>
    <property type="match status" value="1"/>
</dbReference>
<feature type="binding site" evidence="8">
    <location>
        <position position="543"/>
    </location>
    <ligand>
        <name>Zn(2+)</name>
        <dbReference type="ChEBI" id="CHEBI:29105"/>
        <note>catalytic</note>
    </ligand>
</feature>
<evidence type="ECO:0000256" key="1">
    <source>
        <dbReference type="ARBA" id="ARBA00005860"/>
    </source>
</evidence>
<keyword evidence="3 8" id="KW-0479">Metal-binding</keyword>
<sequence length="899" mass="98676">MMENTTRRYTAHGSQLHSHTTTPPQRRRRRHRSLWMVLCAAYTSPSVGQASTDTRQQQSPPPRQRRRYRERVAPSRPNNAPDVDYGGIHPFDAYRHLYQSERIPSHRTTAAPRQRRTSTTDAASYTTTPLHRPTDDLYQPLRIAFDTSILRSQMELSLSAGDTVAATKLFLLIYEILPGTAMVWGDVGCIDKPTFTMRTPGLFVAVLRVIPVAGGIYPLDAVGGSVDVLLPNDSDDETECTGKKCRGYYEDPVRLLYCPDETAGIGGGADLLIYATVNRHCEGTISTATDSNGRERRRRRTTATTRDAMDNDGKDGGDDERVYINNAMGTLASALSCQRDQYDRPITGSIDFCLGGMGDVSSDFNVADAIAAKEAAVGSGRGGNYNGQASEKWNGWTGASGNGTDGDDDDDTSSSSSSLTLDKVNRATVQYSIGVAVHEIGHVLGVTSDSLRYFRHPITGFPLTQRPFTLSSVKCVNGEEVAYVGVPGPNVMKELVDKKSGMTQFEVVTPTVRRIVRNQFNCPNATGARLENQPTSDDCFGSHWDERFYYTEIMGAVFSQTVNVLSPLTVALLEDSGWYRANYESEYIQISVFGHGAGCEFLDEDCIDSYGNVPDAMEEQFCNEVISIGSNGVINTDESGSQTCDPSHTAKTYCDLVDIYQLVGIGKTATLLDEAPPQFQYFGGQTSLRPYLFTSADFCPIPLIDTQSCLEFNGRPVSDEQLDAGEYYGADSRCVETDGSRNYSLCLRTKCNTQLGLVQIFAGGQKRTCEYDGQVHTIIFQYDGAGPLRIKCPKASLVCPDLFCPANCAGRGDCVFRPKSTISTSEPLGRCLCDSPTDESSGCFNTELTFPDMYGYDDTSNPYHANKTLFLVIVGSLVAGLAVIYVVVRQWKARQHLFM</sequence>
<evidence type="ECO:0000256" key="5">
    <source>
        <dbReference type="ARBA" id="ARBA00022833"/>
    </source>
</evidence>
<feature type="region of interest" description="Disordered" evidence="9">
    <location>
        <begin position="377"/>
        <end position="418"/>
    </location>
</feature>
<dbReference type="GO" id="GO:0006508">
    <property type="term" value="P:proteolysis"/>
    <property type="evidence" value="ECO:0007669"/>
    <property type="project" value="UniProtKB-KW"/>
</dbReference>
<organism evidence="11 12">
    <name type="scientific">Cyclotella cryptica</name>
    <dbReference type="NCBI Taxonomy" id="29204"/>
    <lineage>
        <taxon>Eukaryota</taxon>
        <taxon>Sar</taxon>
        <taxon>Stramenopiles</taxon>
        <taxon>Ochrophyta</taxon>
        <taxon>Bacillariophyta</taxon>
        <taxon>Coscinodiscophyceae</taxon>
        <taxon>Thalassiosirophycidae</taxon>
        <taxon>Stephanodiscales</taxon>
        <taxon>Stephanodiscaceae</taxon>
        <taxon>Cyclotella</taxon>
    </lineage>
</organism>
<protein>
    <recommendedName>
        <fullName evidence="13">Peptidase M12B domain-containing protein</fullName>
    </recommendedName>
</protein>
<dbReference type="GO" id="GO:0008237">
    <property type="term" value="F:metallopeptidase activity"/>
    <property type="evidence" value="ECO:0007669"/>
    <property type="project" value="UniProtKB-KW"/>
</dbReference>
<evidence type="ECO:0000313" key="12">
    <source>
        <dbReference type="Proteomes" id="UP001516023"/>
    </source>
</evidence>
<dbReference type="PANTHER" id="PTHR10942">
    <property type="entry name" value="LEISHMANOLYSIN-LIKE PEPTIDASE"/>
    <property type="match status" value="1"/>
</dbReference>
<evidence type="ECO:0000256" key="3">
    <source>
        <dbReference type="ARBA" id="ARBA00022723"/>
    </source>
</evidence>
<proteinExistence type="inferred from homology"/>